<dbReference type="InterPro" id="IPR038071">
    <property type="entry name" value="UROD/MetE-like_sf"/>
</dbReference>
<dbReference type="OrthoDB" id="9813603at2"/>
<evidence type="ECO:0000313" key="2">
    <source>
        <dbReference type="Proteomes" id="UP000306509"/>
    </source>
</evidence>
<dbReference type="SUPFAM" id="SSF51726">
    <property type="entry name" value="UROD/MetE-like"/>
    <property type="match status" value="1"/>
</dbReference>
<dbReference type="STRING" id="180332.GCA_000797495_05178"/>
<evidence type="ECO:0008006" key="3">
    <source>
        <dbReference type="Google" id="ProtNLM"/>
    </source>
</evidence>
<sequence>MGDVEQLRQERTRIFQDVFDNKIPKRVPINVSLTLEVVAGYAGVDGKEAAWHPEILMQAADELCQKVPSDICVFGGTIRMPDSYQALESNNFKMNKAGLMQHPNTVGLLPEEYDDFIDNPLDCLIEKILPRNYSALDFEKDPVRAMFALNQGMTARNQYMMKNGAIIGALTQKYGFYAADPATKGMCYAPLDILTDNMRSLSGMCMDLRRKRDKIAAAVEAVYPFNYMVGIPKKISNYGQVFFPLHLATYMKEKDFEKLWWEPFLRQANDYASLGLHINAFCEHDWMRYLDYLYEMPTDTYLTFEMGDAKLVKEKLGKKHILAGLFPLGMLRTATKQECIDYTKEFLDIMMPDGKFIFQFDKGALTYNDINLENLIAVCETVRDYGVYKNAGETAGMQFNKEDYTHSEVAPLQSKYYRTWEQYRELNPETPESAREVVMNLENDIIKYLYFLCE</sequence>
<dbReference type="AlphaFoldDB" id="A0A4U8Q9I8"/>
<proteinExistence type="predicted"/>
<keyword evidence="2" id="KW-1185">Reference proteome</keyword>
<protein>
    <recommendedName>
        <fullName evidence="3">Uroporphyrinogen decarboxylase (URO-D)</fullName>
    </recommendedName>
</protein>
<reference evidence="1 2" key="1">
    <citation type="journal article" date="2019" name="Anaerobe">
        <title>Detection of Robinsoniella peoriensis in multiple bone samples of a trauma patient.</title>
        <authorList>
            <person name="Schrottner P."/>
            <person name="Hartwich K."/>
            <person name="Bunk B."/>
            <person name="Schober I."/>
            <person name="Helbig S."/>
            <person name="Rudolph W.W."/>
            <person name="Gunzer F."/>
        </authorList>
    </citation>
    <scope>NUCLEOTIDE SEQUENCE [LARGE SCALE GENOMIC DNA]</scope>
    <source>
        <strain evidence="1 2">DSM 106044</strain>
    </source>
</reference>
<gene>
    <name evidence="1" type="ORF">DSM106044_02320</name>
</gene>
<dbReference type="RefSeq" id="WP_070041240.1">
    <property type="nucleotide sequence ID" value="NZ_CABMJZ010000058.1"/>
</dbReference>
<accession>A0A4U8Q9I8</accession>
<name>A0A4U8Q9I8_9FIRM</name>
<evidence type="ECO:0000313" key="1">
    <source>
        <dbReference type="EMBL" id="TLD00853.1"/>
    </source>
</evidence>
<organism evidence="1 2">
    <name type="scientific">Robinsoniella peoriensis</name>
    <dbReference type="NCBI Taxonomy" id="180332"/>
    <lineage>
        <taxon>Bacteria</taxon>
        <taxon>Bacillati</taxon>
        <taxon>Bacillota</taxon>
        <taxon>Clostridia</taxon>
        <taxon>Lachnospirales</taxon>
        <taxon>Lachnospiraceae</taxon>
        <taxon>Robinsoniella</taxon>
    </lineage>
</organism>
<dbReference type="Gene3D" id="3.20.20.210">
    <property type="match status" value="1"/>
</dbReference>
<comment type="caution">
    <text evidence="1">The sequence shown here is derived from an EMBL/GenBank/DDBJ whole genome shotgun (WGS) entry which is preliminary data.</text>
</comment>
<dbReference type="Proteomes" id="UP000306509">
    <property type="component" value="Unassembled WGS sequence"/>
</dbReference>
<dbReference type="EMBL" id="QGQD01000046">
    <property type="protein sequence ID" value="TLD00853.1"/>
    <property type="molecule type" value="Genomic_DNA"/>
</dbReference>